<dbReference type="PANTHER" id="PTHR30069">
    <property type="entry name" value="TONB-DEPENDENT OUTER MEMBRANE RECEPTOR"/>
    <property type="match status" value="1"/>
</dbReference>
<keyword evidence="2 7" id="KW-0813">Transport</keyword>
<dbReference type="Gene3D" id="2.170.130.10">
    <property type="entry name" value="TonB-dependent receptor, plug domain"/>
    <property type="match status" value="1"/>
</dbReference>
<keyword evidence="4 7" id="KW-0812">Transmembrane</keyword>
<accession>A0A7S6ZVT8</accession>
<evidence type="ECO:0000313" key="10">
    <source>
        <dbReference type="EMBL" id="QOW23360.1"/>
    </source>
</evidence>
<keyword evidence="10" id="KW-0675">Receptor</keyword>
<evidence type="ECO:0000259" key="8">
    <source>
        <dbReference type="Pfam" id="PF07715"/>
    </source>
</evidence>
<evidence type="ECO:0000259" key="9">
    <source>
        <dbReference type="Pfam" id="PF25183"/>
    </source>
</evidence>
<dbReference type="SUPFAM" id="SSF56935">
    <property type="entry name" value="Porins"/>
    <property type="match status" value="1"/>
</dbReference>
<feature type="domain" description="TonB-dependent receptor plug" evidence="8">
    <location>
        <begin position="114"/>
        <end position="213"/>
    </location>
</feature>
<dbReference type="InterPro" id="IPR037066">
    <property type="entry name" value="Plug_dom_sf"/>
</dbReference>
<evidence type="ECO:0000256" key="1">
    <source>
        <dbReference type="ARBA" id="ARBA00004571"/>
    </source>
</evidence>
<dbReference type="InterPro" id="IPR013784">
    <property type="entry name" value="Carb-bd-like_fold"/>
</dbReference>
<dbReference type="EMBL" id="CP063657">
    <property type="protein sequence ID" value="QOW23360.1"/>
    <property type="molecule type" value="Genomic_DNA"/>
</dbReference>
<evidence type="ECO:0000256" key="3">
    <source>
        <dbReference type="ARBA" id="ARBA00022452"/>
    </source>
</evidence>
<dbReference type="Proteomes" id="UP000593932">
    <property type="component" value="Chromosome"/>
</dbReference>
<evidence type="ECO:0000256" key="4">
    <source>
        <dbReference type="ARBA" id="ARBA00022692"/>
    </source>
</evidence>
<dbReference type="Pfam" id="PF07715">
    <property type="entry name" value="Plug"/>
    <property type="match status" value="1"/>
</dbReference>
<protein>
    <submittedName>
        <fullName evidence="10">TonB-dependent receptor</fullName>
    </submittedName>
</protein>
<dbReference type="PROSITE" id="PS52016">
    <property type="entry name" value="TONB_DEPENDENT_REC_3"/>
    <property type="match status" value="1"/>
</dbReference>
<dbReference type="Pfam" id="PF25183">
    <property type="entry name" value="OMP_b-brl_4"/>
    <property type="match status" value="1"/>
</dbReference>
<reference evidence="10 11" key="1">
    <citation type="submission" date="2020-10" db="EMBL/GenBank/DDBJ databases">
        <title>complete genome sequencing of Lysobacter sp. H23M41.</title>
        <authorList>
            <person name="Bae J.-W."/>
            <person name="Lee S.-Y."/>
        </authorList>
    </citation>
    <scope>NUCLEOTIDE SEQUENCE [LARGE SCALE GENOMIC DNA]</scope>
    <source>
        <strain evidence="10 11">H23M41</strain>
    </source>
</reference>
<dbReference type="InterPro" id="IPR012910">
    <property type="entry name" value="Plug_dom"/>
</dbReference>
<evidence type="ECO:0000256" key="5">
    <source>
        <dbReference type="ARBA" id="ARBA00023136"/>
    </source>
</evidence>
<dbReference type="SUPFAM" id="SSF49452">
    <property type="entry name" value="Starch-binding domain-like"/>
    <property type="match status" value="1"/>
</dbReference>
<dbReference type="Gene3D" id="2.60.40.1120">
    <property type="entry name" value="Carboxypeptidase-like, regulatory domain"/>
    <property type="match status" value="1"/>
</dbReference>
<evidence type="ECO:0000256" key="2">
    <source>
        <dbReference type="ARBA" id="ARBA00022448"/>
    </source>
</evidence>
<evidence type="ECO:0000256" key="7">
    <source>
        <dbReference type="PROSITE-ProRule" id="PRU01360"/>
    </source>
</evidence>
<dbReference type="InterPro" id="IPR039426">
    <property type="entry name" value="TonB-dep_rcpt-like"/>
</dbReference>
<keyword evidence="11" id="KW-1185">Reference proteome</keyword>
<keyword evidence="6 7" id="KW-0998">Cell outer membrane</keyword>
<keyword evidence="3 7" id="KW-1134">Transmembrane beta strand</keyword>
<feature type="domain" description="TonB-dependent transporter Oar-like beta-barrel" evidence="9">
    <location>
        <begin position="319"/>
        <end position="872"/>
    </location>
</feature>
<comment type="similarity">
    <text evidence="7">Belongs to the TonB-dependent receptor family.</text>
</comment>
<evidence type="ECO:0000313" key="11">
    <source>
        <dbReference type="Proteomes" id="UP000593932"/>
    </source>
</evidence>
<keyword evidence="5 7" id="KW-0472">Membrane</keyword>
<name>A0A7S6ZVT8_9GAMM</name>
<dbReference type="Gene3D" id="2.40.170.20">
    <property type="entry name" value="TonB-dependent receptor, beta-barrel domain"/>
    <property type="match status" value="1"/>
</dbReference>
<dbReference type="PANTHER" id="PTHR30069:SF46">
    <property type="entry name" value="OAR PROTEIN"/>
    <property type="match status" value="1"/>
</dbReference>
<organism evidence="10 11">
    <name type="scientific">Novilysobacter avium</name>
    <dbReference type="NCBI Taxonomy" id="2781023"/>
    <lineage>
        <taxon>Bacteria</taxon>
        <taxon>Pseudomonadati</taxon>
        <taxon>Pseudomonadota</taxon>
        <taxon>Gammaproteobacteria</taxon>
        <taxon>Lysobacterales</taxon>
        <taxon>Lysobacteraceae</taxon>
        <taxon>Novilysobacter</taxon>
    </lineage>
</organism>
<evidence type="ECO:0000256" key="6">
    <source>
        <dbReference type="ARBA" id="ARBA00023237"/>
    </source>
</evidence>
<dbReference type="InterPro" id="IPR057601">
    <property type="entry name" value="Oar-like_b-barrel"/>
</dbReference>
<proteinExistence type="inferred from homology"/>
<sequence length="985" mass="108001">MASAQSNAAGSIFGTTGEPGATVEIRNVDTGLTRRIPTDSAGRYNASALPTGRYDVSIQREGRVLATQPDVEVTLGGGRDVSFSSDGGSSAGGAVELDRVQVTGTAMTLIDVSSTDTRTTFTSQQLEKLPVGRSIESVALLAPGVVQADSRYPNAASFGGSSASENAFYINGYAVTNPLTNLGSSTLPFDGISQMQVITGGYGAEFGRATGGVVNIVTKRGGNEWEFGGQLTYRPNSLRADSRDIYYPFNGTPNDGLIQQKRSVHEVDSYSYGASVSGPLIKDRLFLYASAEVEQQDQTTVAARPGGSTNGFRQYYYDIPRWMAKLDWNITDDHIVELTAISDVTKNTVDYFPYSYAAGSNDTSRGFEKTGGYTYRDGGELYIGKYTGYLTDNLTLTAVYGEQNQDHIADPFGYDPSIVYVTDSRPVGNPVQRGTYAQLDFPDAFDETKGGRLDLEWRVGDHALRVGYDRQDSTSRAGEVTSGPGYRWIYDRCAPGVGAIPGGGGAVCPGGNGDYVSQYKYANGGTFSVEQSAYYLEDRWQINDQWLLSLGLRNEGFQNFNADGVVYAEQKNQWAPRLGATWDVFGDSSLKVFANAGRYHLAMPNNVALRGAAGSLYTQEYFSFTGIDPTTGEPLGLTALGDGPFSANREYGQAPDPQSVTAKDLKSHYQDEFVLGFEKRLTDTLNIGARYVHRDLKAAIDDMCDYRPAYNWAIGQGMSEDMADQLGNELANCRLFNPGQSNTFMLDDGTGKLVEVALSADQLGFPKLKRMYQGIDMFVERPFDGKWYGRLDYTLSRNYGNAEGQLKSDIGQGDVSQTQDWDHPELMDYSNGYLPNDRRHYVKGYGFYQFSPEWRVSATATFASGRPKNCMGYYPQTPENDDFNENYAYAGPYYFYCNGEPTPRGSQGRLPWTNKVDLGVTYAPNFAGNALEFSVDVFNVFDEQVPQNRIEYGELGGPGGPYTHAGRVISYSNPRTVRFAVRYSF</sequence>
<dbReference type="Pfam" id="PF13620">
    <property type="entry name" value="CarboxypepD_reg"/>
    <property type="match status" value="1"/>
</dbReference>
<gene>
    <name evidence="10" type="ORF">INQ42_08795</name>
</gene>
<dbReference type="InterPro" id="IPR036942">
    <property type="entry name" value="Beta-barrel_TonB_sf"/>
</dbReference>
<comment type="subcellular location">
    <subcellularLocation>
        <location evidence="1 7">Cell outer membrane</location>
        <topology evidence="1 7">Multi-pass membrane protein</topology>
    </subcellularLocation>
</comment>